<keyword evidence="2" id="KW-1185">Reference proteome</keyword>
<organism evidence="1 2">
    <name type="scientific">Lactobacillus corticis</name>
    <dbReference type="NCBI Taxonomy" id="2201249"/>
    <lineage>
        <taxon>Bacteria</taxon>
        <taxon>Bacillati</taxon>
        <taxon>Bacillota</taxon>
        <taxon>Bacilli</taxon>
        <taxon>Lactobacillales</taxon>
        <taxon>Lactobacillaceae</taxon>
        <taxon>Lactobacillus</taxon>
    </lineage>
</organism>
<protein>
    <submittedName>
        <fullName evidence="1">Competence protein ComGF</fullName>
    </submittedName>
</protein>
<evidence type="ECO:0000313" key="1">
    <source>
        <dbReference type="EMBL" id="GFZ27129.1"/>
    </source>
</evidence>
<accession>A0A916QHM5</accession>
<dbReference type="AlphaFoldDB" id="A0A916QHM5"/>
<comment type="caution">
    <text evidence="1">The sequence shown here is derived from an EMBL/GenBank/DDBJ whole genome shotgun (WGS) entry which is preliminary data.</text>
</comment>
<reference evidence="1" key="1">
    <citation type="submission" date="2020-08" db="EMBL/GenBank/DDBJ databases">
        <title>Taxonomic study for Lactobacillus species isolated from hardwood bark.</title>
        <authorList>
            <person name="Tohno M."/>
            <person name="Tanizawa Y."/>
        </authorList>
    </citation>
    <scope>NUCLEOTIDE SEQUENCE</scope>
    <source>
        <strain evidence="1">B40</strain>
    </source>
</reference>
<evidence type="ECO:0000313" key="2">
    <source>
        <dbReference type="Proteomes" id="UP000677218"/>
    </source>
</evidence>
<name>A0A916QHM5_9LACO</name>
<proteinExistence type="predicted"/>
<gene>
    <name evidence="1" type="primary">comGF</name>
    <name evidence="1" type="ORF">LCB40_10090</name>
</gene>
<dbReference type="EMBL" id="BMAY01000006">
    <property type="protein sequence ID" value="GFZ27129.1"/>
    <property type="molecule type" value="Genomic_DNA"/>
</dbReference>
<dbReference type="RefSeq" id="WP_212780822.1">
    <property type="nucleotide sequence ID" value="NZ_BMAY01000006.1"/>
</dbReference>
<dbReference type="Proteomes" id="UP000677218">
    <property type="component" value="Unassembled WGS sequence"/>
</dbReference>
<sequence>MKIRAFLLLESLMALMLALLAATSLMLIVGEGQKVERQAELAADRAFAWHVLRETGASDFMVHDHKYRLQGEKGVFDETSQQAYQVKD</sequence>